<feature type="domain" description="N-acetyltransferase" evidence="1">
    <location>
        <begin position="9"/>
        <end position="152"/>
    </location>
</feature>
<dbReference type="OrthoDB" id="9796171at2"/>
<reference evidence="2 3" key="1">
    <citation type="submission" date="2016-10" db="EMBL/GenBank/DDBJ databases">
        <authorList>
            <person name="de Groot N.N."/>
        </authorList>
    </citation>
    <scope>NUCLEOTIDE SEQUENCE [LARGE SCALE GENOMIC DNA]</scope>
    <source>
        <strain evidence="2 3">DSM 23609</strain>
    </source>
</reference>
<keyword evidence="3" id="KW-1185">Reference proteome</keyword>
<evidence type="ECO:0000313" key="2">
    <source>
        <dbReference type="EMBL" id="SFF40814.1"/>
    </source>
</evidence>
<dbReference type="InterPro" id="IPR000182">
    <property type="entry name" value="GNAT_dom"/>
</dbReference>
<name>A0A1I2IF14_9GAMM</name>
<dbReference type="AlphaFoldDB" id="A0A1I2IF14"/>
<dbReference type="Proteomes" id="UP000199771">
    <property type="component" value="Unassembled WGS sequence"/>
</dbReference>
<dbReference type="Gene3D" id="3.40.630.30">
    <property type="match status" value="1"/>
</dbReference>
<dbReference type="Pfam" id="PF13673">
    <property type="entry name" value="Acetyltransf_10"/>
    <property type="match status" value="1"/>
</dbReference>
<evidence type="ECO:0000313" key="3">
    <source>
        <dbReference type="Proteomes" id="UP000199771"/>
    </source>
</evidence>
<proteinExistence type="predicted"/>
<gene>
    <name evidence="2" type="ORF">SAMN04488120_103283</name>
</gene>
<dbReference type="RefSeq" id="WP_091532424.1">
    <property type="nucleotide sequence ID" value="NZ_FOOC01000003.1"/>
</dbReference>
<dbReference type="EMBL" id="FOOC01000003">
    <property type="protein sequence ID" value="SFF40814.1"/>
    <property type="molecule type" value="Genomic_DNA"/>
</dbReference>
<accession>A0A1I2IF14</accession>
<organism evidence="2 3">
    <name type="scientific">Fontimonas thermophila</name>
    <dbReference type="NCBI Taxonomy" id="1076937"/>
    <lineage>
        <taxon>Bacteria</taxon>
        <taxon>Pseudomonadati</taxon>
        <taxon>Pseudomonadota</taxon>
        <taxon>Gammaproteobacteria</taxon>
        <taxon>Nevskiales</taxon>
        <taxon>Nevskiaceae</taxon>
        <taxon>Fontimonas</taxon>
    </lineage>
</organism>
<evidence type="ECO:0000259" key="1">
    <source>
        <dbReference type="PROSITE" id="PS51186"/>
    </source>
</evidence>
<dbReference type="GO" id="GO:0016747">
    <property type="term" value="F:acyltransferase activity, transferring groups other than amino-acyl groups"/>
    <property type="evidence" value="ECO:0007669"/>
    <property type="project" value="InterPro"/>
</dbReference>
<dbReference type="STRING" id="1076937.SAMN04488120_103283"/>
<dbReference type="PROSITE" id="PS51186">
    <property type="entry name" value="GNAT"/>
    <property type="match status" value="1"/>
</dbReference>
<sequence length="152" mass="16947">MTDVVFRWYDWHALDADTLYGLLRLRADVFIVEQQCAYADIDGLDPRCLHLCGHDTDGNLLAYLRLLPPGVKVPQVAIGRLVVHPSARGGGLGRRAMREALMQCAERYPGQSVFLSGQAHLQRFYASLGFAPISAPYLEDGIPHIDMLRKTP</sequence>
<dbReference type="SUPFAM" id="SSF55729">
    <property type="entry name" value="Acyl-CoA N-acyltransferases (Nat)"/>
    <property type="match status" value="1"/>
</dbReference>
<dbReference type="InterPro" id="IPR016181">
    <property type="entry name" value="Acyl_CoA_acyltransferase"/>
</dbReference>
<dbReference type="CDD" id="cd04301">
    <property type="entry name" value="NAT_SF"/>
    <property type="match status" value="1"/>
</dbReference>
<protein>
    <submittedName>
        <fullName evidence="2">ElaA protein</fullName>
    </submittedName>
</protein>